<proteinExistence type="predicted"/>
<evidence type="ECO:0008006" key="6">
    <source>
        <dbReference type="Google" id="ProtNLM"/>
    </source>
</evidence>
<protein>
    <recommendedName>
        <fullName evidence="6">Peptidase</fullName>
    </recommendedName>
</protein>
<feature type="chain" id="PRO_5032412347" description="Peptidase" evidence="1">
    <location>
        <begin position="26"/>
        <end position="309"/>
    </location>
</feature>
<feature type="signal peptide" evidence="1">
    <location>
        <begin position="1"/>
        <end position="25"/>
    </location>
</feature>
<gene>
    <name evidence="2" type="ORF">ACGTZG_06140</name>
    <name evidence="3" type="ORF">HF872_00200</name>
</gene>
<dbReference type="EMBL" id="JABAFG010000001">
    <property type="protein sequence ID" value="NME27050.1"/>
    <property type="molecule type" value="Genomic_DNA"/>
</dbReference>
<evidence type="ECO:0000313" key="3">
    <source>
        <dbReference type="EMBL" id="NME27050.1"/>
    </source>
</evidence>
<reference evidence="2 5" key="2">
    <citation type="submission" date="2024-10" db="EMBL/GenBank/DDBJ databases">
        <authorList>
            <person name="Sang B.-I."/>
            <person name="Prabhaharan D."/>
        </authorList>
    </citation>
    <scope>NUCLEOTIDE SEQUENCE [LARGE SCALE GENOMIC DNA]</scope>
    <source>
        <strain evidence="2 5">MH</strain>
    </source>
</reference>
<keyword evidence="1" id="KW-0732">Signal</keyword>
<accession>A0A848BPL5</accession>
<evidence type="ECO:0000313" key="4">
    <source>
        <dbReference type="Proteomes" id="UP000591071"/>
    </source>
</evidence>
<comment type="caution">
    <text evidence="3">The sequence shown here is derived from an EMBL/GenBank/DDBJ whole genome shotgun (WGS) entry which is preliminary data.</text>
</comment>
<organism evidence="3 4">
    <name type="scientific">Megasphaera hexanoica</name>
    <dbReference type="NCBI Taxonomy" id="1675036"/>
    <lineage>
        <taxon>Bacteria</taxon>
        <taxon>Bacillati</taxon>
        <taxon>Bacillota</taxon>
        <taxon>Negativicutes</taxon>
        <taxon>Veillonellales</taxon>
        <taxon>Veillonellaceae</taxon>
        <taxon>Megasphaera</taxon>
    </lineage>
</organism>
<evidence type="ECO:0000313" key="5">
    <source>
        <dbReference type="Proteomes" id="UP001605989"/>
    </source>
</evidence>
<dbReference type="OrthoDB" id="1624648at2"/>
<sequence length="309" mass="33935">MFTKKLKKAALAAAAICTIGGAAFAATPQQTYMDAVNTMSTHPEGTYTTQVKIVMPFVGTVTGHQQAFIQLEPEAKARFDTWATSSQGGDSEKVSGYMEQDGARLVIYYPQTERNKNKSSKTVWKKASIPLKDGRSMAEIIRHEQHKDVLNGVKSVTALGGDRYNVVYDMSRIYKDGDEKEWEKQGLTKAEDRELLKSVLLALKDSGDVSAQLTIDPRSHRITHVSVPLTAQMRSVTSAIADKAADYAPDKKAELAMAKQFAMNSTVSFDCDWSLLPQGIDLTVPESVKKKAVEDKDGNILVLQVGDQK</sequence>
<name>A0A848BPL5_9FIRM</name>
<dbReference type="KEGG" id="mhw:ACT01_03730"/>
<keyword evidence="5" id="KW-1185">Reference proteome</keyword>
<dbReference type="Proteomes" id="UP001605989">
    <property type="component" value="Unassembled WGS sequence"/>
</dbReference>
<evidence type="ECO:0000313" key="2">
    <source>
        <dbReference type="EMBL" id="MFG6272767.1"/>
    </source>
</evidence>
<reference evidence="3 4" key="1">
    <citation type="submission" date="2020-04" db="EMBL/GenBank/DDBJ databases">
        <authorList>
            <person name="Hitch T.C.A."/>
            <person name="Wylensek D."/>
            <person name="Clavel T."/>
        </authorList>
    </citation>
    <scope>NUCLEOTIDE SEQUENCE [LARGE SCALE GENOMIC DNA]</scope>
    <source>
        <strain evidence="3 4">Oil-RF-744-FAT-WT-6-1</strain>
    </source>
</reference>
<dbReference type="Proteomes" id="UP000591071">
    <property type="component" value="Unassembled WGS sequence"/>
</dbReference>
<dbReference type="EMBL" id="JBIEKR010000004">
    <property type="protein sequence ID" value="MFG6272767.1"/>
    <property type="molecule type" value="Genomic_DNA"/>
</dbReference>
<dbReference type="AlphaFoldDB" id="A0A848BPL5"/>
<dbReference type="RefSeq" id="WP_059077019.1">
    <property type="nucleotide sequence ID" value="NZ_CP011940.1"/>
</dbReference>
<evidence type="ECO:0000256" key="1">
    <source>
        <dbReference type="SAM" id="SignalP"/>
    </source>
</evidence>